<name>A0A1Y2K8M7_9PROT</name>
<dbReference type="Proteomes" id="UP000194003">
    <property type="component" value="Unassembled WGS sequence"/>
</dbReference>
<proteinExistence type="predicted"/>
<keyword evidence="4" id="KW-1185">Reference proteome</keyword>
<comment type="caution">
    <text evidence="3">The sequence shown here is derived from an EMBL/GenBank/DDBJ whole genome shotgun (WGS) entry which is preliminary data.</text>
</comment>
<evidence type="ECO:0000313" key="3">
    <source>
        <dbReference type="EMBL" id="OSM06796.1"/>
    </source>
</evidence>
<keyword evidence="3" id="KW-0812">Transmembrane</keyword>
<keyword evidence="1" id="KW-0732">Signal</keyword>
<accession>A0A1Y2K8M7</accession>
<dbReference type="GO" id="GO:0020037">
    <property type="term" value="F:heme binding"/>
    <property type="evidence" value="ECO:0007669"/>
    <property type="project" value="InterPro"/>
</dbReference>
<dbReference type="InterPro" id="IPR011429">
    <property type="entry name" value="Cyt_c_Planctomycete-type"/>
</dbReference>
<dbReference type="InterPro" id="IPR036909">
    <property type="entry name" value="Cyt_c-like_dom_sf"/>
</dbReference>
<gene>
    <name evidence="3" type="ORF">MAIT1_00338</name>
</gene>
<dbReference type="EMBL" id="LVJN01000015">
    <property type="protein sequence ID" value="OSM06796.1"/>
    <property type="molecule type" value="Genomic_DNA"/>
</dbReference>
<organism evidence="3 4">
    <name type="scientific">Magnetofaba australis IT-1</name>
    <dbReference type="NCBI Taxonomy" id="1434232"/>
    <lineage>
        <taxon>Bacteria</taxon>
        <taxon>Pseudomonadati</taxon>
        <taxon>Pseudomonadota</taxon>
        <taxon>Magnetococcia</taxon>
        <taxon>Magnetococcales</taxon>
        <taxon>Magnetococcaceae</taxon>
        <taxon>Magnetofaba</taxon>
    </lineage>
</organism>
<evidence type="ECO:0000259" key="2">
    <source>
        <dbReference type="Pfam" id="PF07635"/>
    </source>
</evidence>
<dbReference type="STRING" id="1434232.MAIT1_00338"/>
<dbReference type="PANTHER" id="PTHR35889">
    <property type="entry name" value="CYCLOINULO-OLIGOSACCHARIDE FRUCTANOTRANSFERASE-RELATED"/>
    <property type="match status" value="1"/>
</dbReference>
<reference evidence="3 4" key="1">
    <citation type="journal article" date="2016" name="BMC Genomics">
        <title>Combined genomic and structural analyses of a cultured magnetotactic bacterium reveals its niche adaptation to a dynamic environment.</title>
        <authorList>
            <person name="Araujo A.C."/>
            <person name="Morillo V."/>
            <person name="Cypriano J."/>
            <person name="Teixeira L.C."/>
            <person name="Leao P."/>
            <person name="Lyra S."/>
            <person name="Almeida L.G."/>
            <person name="Bazylinski D.A."/>
            <person name="Vasconcellos A.T."/>
            <person name="Abreu F."/>
            <person name="Lins U."/>
        </authorList>
    </citation>
    <scope>NUCLEOTIDE SEQUENCE [LARGE SCALE GENOMIC DNA]</scope>
    <source>
        <strain evidence="3 4">IT-1</strain>
    </source>
</reference>
<dbReference type="GO" id="GO:0009055">
    <property type="term" value="F:electron transfer activity"/>
    <property type="evidence" value="ECO:0007669"/>
    <property type="project" value="InterPro"/>
</dbReference>
<evidence type="ECO:0000256" key="1">
    <source>
        <dbReference type="SAM" id="SignalP"/>
    </source>
</evidence>
<dbReference type="AlphaFoldDB" id="A0A1Y2K8M7"/>
<dbReference type="RefSeq" id="WP_085440502.1">
    <property type="nucleotide sequence ID" value="NZ_LVJN01000015.1"/>
</dbReference>
<evidence type="ECO:0000313" key="4">
    <source>
        <dbReference type="Proteomes" id="UP000194003"/>
    </source>
</evidence>
<dbReference type="Pfam" id="PF07635">
    <property type="entry name" value="PSCyt1"/>
    <property type="match status" value="1"/>
</dbReference>
<feature type="chain" id="PRO_5012169356" evidence="1">
    <location>
        <begin position="30"/>
        <end position="128"/>
    </location>
</feature>
<dbReference type="PANTHER" id="PTHR35889:SF3">
    <property type="entry name" value="F-BOX DOMAIN-CONTAINING PROTEIN"/>
    <property type="match status" value="1"/>
</dbReference>
<dbReference type="SUPFAM" id="SSF46626">
    <property type="entry name" value="Cytochrome c"/>
    <property type="match status" value="1"/>
</dbReference>
<keyword evidence="3" id="KW-0472">Membrane</keyword>
<feature type="signal peptide" evidence="1">
    <location>
        <begin position="1"/>
        <end position="29"/>
    </location>
</feature>
<protein>
    <submittedName>
        <fullName evidence="3">Putative transmembrane region and signal peptide prediction</fullName>
    </submittedName>
</protein>
<dbReference type="OrthoDB" id="9809746at2"/>
<sequence length="128" mass="13783">MRNSRQFARTLGAAALALGLFSGIGSASAATVTYVEDVEPIIQYRCLECHRAGGPGVVYSGLNLESYEGLMAGTRHGPVITPGSPMTSNLLVLVDGRAGIRMPHDRKRLTKCEIDILRKWIAQGAKKE</sequence>
<feature type="domain" description="Cytochrome C Planctomycete-type" evidence="2">
    <location>
        <begin position="46"/>
        <end position="103"/>
    </location>
</feature>